<dbReference type="PANTHER" id="PTHR40037">
    <property type="entry name" value="PHOSPHOESTERASE YJCG-RELATED"/>
    <property type="match status" value="1"/>
</dbReference>
<dbReference type="SUPFAM" id="SSF55144">
    <property type="entry name" value="LigT-like"/>
    <property type="match status" value="1"/>
</dbReference>
<dbReference type="AlphaFoldDB" id="A0A0A0JYX6"/>
<protein>
    <submittedName>
        <fullName evidence="1">Phosphoesterase</fullName>
    </submittedName>
</protein>
<dbReference type="Pfam" id="PF13563">
    <property type="entry name" value="2_5_RNA_ligase2"/>
    <property type="match status" value="1"/>
</dbReference>
<dbReference type="PANTHER" id="PTHR40037:SF1">
    <property type="entry name" value="PHOSPHOESTERASE SAOUHSC_00951-RELATED"/>
    <property type="match status" value="1"/>
</dbReference>
<accession>A0A0A0JYX6</accession>
<dbReference type="Gene3D" id="3.90.1140.10">
    <property type="entry name" value="Cyclic phosphodiesterase"/>
    <property type="match status" value="1"/>
</dbReference>
<gene>
    <name evidence="1" type="ORF">N801_17075</name>
</gene>
<dbReference type="InterPro" id="IPR050580">
    <property type="entry name" value="2H_phosphoesterase_YjcG-like"/>
</dbReference>
<dbReference type="STRING" id="1385519.N801_17075"/>
<evidence type="ECO:0000313" key="2">
    <source>
        <dbReference type="Proteomes" id="UP000030013"/>
    </source>
</evidence>
<organism evidence="1 2">
    <name type="scientific">Knoellia aerolata DSM 18566</name>
    <dbReference type="NCBI Taxonomy" id="1385519"/>
    <lineage>
        <taxon>Bacteria</taxon>
        <taxon>Bacillati</taxon>
        <taxon>Actinomycetota</taxon>
        <taxon>Actinomycetes</taxon>
        <taxon>Micrococcales</taxon>
        <taxon>Intrasporangiaceae</taxon>
        <taxon>Knoellia</taxon>
    </lineage>
</organism>
<proteinExistence type="predicted"/>
<dbReference type="eggNOG" id="COG1514">
    <property type="taxonomic scope" value="Bacteria"/>
</dbReference>
<dbReference type="InterPro" id="IPR009097">
    <property type="entry name" value="Cyclic_Pdiesterase"/>
</dbReference>
<sequence>MAITVPEPHGSVLQDARERFGDPLARFIPPHVTLLPPTEIGDGTLEAFEDHLGDVAATHAPFRMTLSGTGTFRPLSPVVFVQVSLGISQCELLERDVRSGPVERHLEFNYHPHVTVAHHLSEADLDTAFDELVGFRCSFEVGSIELFHQTDDGVWRPRSTFALKG</sequence>
<evidence type="ECO:0000313" key="1">
    <source>
        <dbReference type="EMBL" id="KGN42373.1"/>
    </source>
</evidence>
<dbReference type="Proteomes" id="UP000030013">
    <property type="component" value="Unassembled WGS sequence"/>
</dbReference>
<name>A0A0A0JYX6_9MICO</name>
<dbReference type="EMBL" id="AVPL01000005">
    <property type="protein sequence ID" value="KGN42373.1"/>
    <property type="molecule type" value="Genomic_DNA"/>
</dbReference>
<keyword evidence="2" id="KW-1185">Reference proteome</keyword>
<comment type="caution">
    <text evidence="1">The sequence shown here is derived from an EMBL/GenBank/DDBJ whole genome shotgun (WGS) entry which is preliminary data.</text>
</comment>
<reference evidence="1 2" key="1">
    <citation type="submission" date="2013-08" db="EMBL/GenBank/DDBJ databases">
        <title>The genome sequence of Knoellia aerolata.</title>
        <authorList>
            <person name="Zhu W."/>
            <person name="Wang G."/>
        </authorList>
    </citation>
    <scope>NUCLEOTIDE SEQUENCE [LARGE SCALE GENOMIC DNA]</scope>
    <source>
        <strain evidence="1 2">DSM 18566</strain>
    </source>
</reference>